<name>A0A0D3DYB1_BRAOL</name>
<reference evidence="1" key="2">
    <citation type="submission" date="2015-03" db="UniProtKB">
        <authorList>
            <consortium name="EnsemblPlants"/>
        </authorList>
    </citation>
    <scope>IDENTIFICATION</scope>
</reference>
<sequence length="173" mass="20182">MKSSEYTEEFPRKFRGSLVCRKCPRNIPTEFRGNLSPSEYSEEIPRITSLSEMSSEYTEGELRRSIPTDIFLGLFRGTFPSVYTEGKVPRNKPRKMSVGILLSIDVYMSKNASIDELPRNYTDEVLPRYIPRKFRGSLVCRKCPRNIPRENFVGIIPRKFIDRCVFGHIYIDR</sequence>
<dbReference type="Proteomes" id="UP000032141">
    <property type="component" value="Chromosome C8"/>
</dbReference>
<dbReference type="Gramene" id="Bo8g111100.1">
    <property type="protein sequence ID" value="Bo8g111100.1"/>
    <property type="gene ID" value="Bo8g111100"/>
</dbReference>
<proteinExistence type="predicted"/>
<accession>A0A0D3DYB1</accession>
<dbReference type="EnsemblPlants" id="Bo8g111100.1">
    <property type="protein sequence ID" value="Bo8g111100.1"/>
    <property type="gene ID" value="Bo8g111100"/>
</dbReference>
<keyword evidence="2" id="KW-1185">Reference proteome</keyword>
<dbReference type="HOGENOM" id="CLU_1549764_0_0_1"/>
<reference evidence="1 2" key="1">
    <citation type="journal article" date="2014" name="Genome Biol.">
        <title>Transcriptome and methylome profiling reveals relics of genome dominance in the mesopolyploid Brassica oleracea.</title>
        <authorList>
            <person name="Parkin I.A."/>
            <person name="Koh C."/>
            <person name="Tang H."/>
            <person name="Robinson S.J."/>
            <person name="Kagale S."/>
            <person name="Clarke W.E."/>
            <person name="Town C.D."/>
            <person name="Nixon J."/>
            <person name="Krishnakumar V."/>
            <person name="Bidwell S.L."/>
            <person name="Denoeud F."/>
            <person name="Belcram H."/>
            <person name="Links M.G."/>
            <person name="Just J."/>
            <person name="Clarke C."/>
            <person name="Bender T."/>
            <person name="Huebert T."/>
            <person name="Mason A.S."/>
            <person name="Pires J.C."/>
            <person name="Barker G."/>
            <person name="Moore J."/>
            <person name="Walley P.G."/>
            <person name="Manoli S."/>
            <person name="Batley J."/>
            <person name="Edwards D."/>
            <person name="Nelson M.N."/>
            <person name="Wang X."/>
            <person name="Paterson A.H."/>
            <person name="King G."/>
            <person name="Bancroft I."/>
            <person name="Chalhoub B."/>
            <person name="Sharpe A.G."/>
        </authorList>
    </citation>
    <scope>NUCLEOTIDE SEQUENCE</scope>
    <source>
        <strain evidence="1 2">cv. TO1000</strain>
    </source>
</reference>
<protein>
    <submittedName>
        <fullName evidence="1">Uncharacterized protein</fullName>
    </submittedName>
</protein>
<evidence type="ECO:0000313" key="1">
    <source>
        <dbReference type="EnsemblPlants" id="Bo8g111100.1"/>
    </source>
</evidence>
<evidence type="ECO:0000313" key="2">
    <source>
        <dbReference type="Proteomes" id="UP000032141"/>
    </source>
</evidence>
<dbReference type="AlphaFoldDB" id="A0A0D3DYB1"/>
<organism evidence="1 2">
    <name type="scientific">Brassica oleracea var. oleracea</name>
    <dbReference type="NCBI Taxonomy" id="109376"/>
    <lineage>
        <taxon>Eukaryota</taxon>
        <taxon>Viridiplantae</taxon>
        <taxon>Streptophyta</taxon>
        <taxon>Embryophyta</taxon>
        <taxon>Tracheophyta</taxon>
        <taxon>Spermatophyta</taxon>
        <taxon>Magnoliopsida</taxon>
        <taxon>eudicotyledons</taxon>
        <taxon>Gunneridae</taxon>
        <taxon>Pentapetalae</taxon>
        <taxon>rosids</taxon>
        <taxon>malvids</taxon>
        <taxon>Brassicales</taxon>
        <taxon>Brassicaceae</taxon>
        <taxon>Brassiceae</taxon>
        <taxon>Brassica</taxon>
    </lineage>
</organism>